<evidence type="ECO:0000259" key="1">
    <source>
        <dbReference type="PROSITE" id="PS51471"/>
    </source>
</evidence>
<dbReference type="EMBL" id="JASJQH010006887">
    <property type="protein sequence ID" value="KAK9728977.1"/>
    <property type="molecule type" value="Genomic_DNA"/>
</dbReference>
<proteinExistence type="predicted"/>
<dbReference type="InterPro" id="IPR039558">
    <property type="entry name" value="TPA1/OFD1_N"/>
</dbReference>
<feature type="domain" description="Fe2OG dioxygenase" evidence="1">
    <location>
        <begin position="1"/>
        <end position="103"/>
    </location>
</feature>
<comment type="caution">
    <text evidence="2">The sequence shown here is derived from an EMBL/GenBank/DDBJ whole genome shotgun (WGS) entry which is preliminary data.</text>
</comment>
<dbReference type="InterPro" id="IPR051842">
    <property type="entry name" value="uS12_prolyl_hydroxylase"/>
</dbReference>
<dbReference type="Pfam" id="PF13661">
    <property type="entry name" value="2OG-FeII_Oxy_4"/>
    <property type="match status" value="1"/>
</dbReference>
<dbReference type="Gene3D" id="2.60.120.620">
    <property type="entry name" value="q2cbj1_9rhob like domain"/>
    <property type="match status" value="1"/>
</dbReference>
<organism evidence="2 3">
    <name type="scientific">Basidiobolus ranarum</name>
    <dbReference type="NCBI Taxonomy" id="34480"/>
    <lineage>
        <taxon>Eukaryota</taxon>
        <taxon>Fungi</taxon>
        <taxon>Fungi incertae sedis</taxon>
        <taxon>Zoopagomycota</taxon>
        <taxon>Entomophthoromycotina</taxon>
        <taxon>Basidiobolomycetes</taxon>
        <taxon>Basidiobolales</taxon>
        <taxon>Basidiobolaceae</taxon>
        <taxon>Basidiobolus</taxon>
    </lineage>
</organism>
<dbReference type="InterPro" id="IPR005123">
    <property type="entry name" value="Oxoglu/Fe-dep_dioxygenase_dom"/>
</dbReference>
<accession>A0ABR2WAV8</accession>
<reference evidence="2 3" key="1">
    <citation type="submission" date="2023-04" db="EMBL/GenBank/DDBJ databases">
        <title>Genome of Basidiobolus ranarum AG-B5.</title>
        <authorList>
            <person name="Stajich J.E."/>
            <person name="Carter-House D."/>
            <person name="Gryganskyi A."/>
        </authorList>
    </citation>
    <scope>NUCLEOTIDE SEQUENCE [LARGE SCALE GENOMIC DNA]</scope>
    <source>
        <strain evidence="2 3">AG-B5</strain>
    </source>
</reference>
<gene>
    <name evidence="2" type="primary">NUA3_2</name>
    <name evidence="2" type="ORF">K7432_000616</name>
</gene>
<dbReference type="PANTHER" id="PTHR12117">
    <property type="entry name" value="HISTONE ACETYLTRANSFERASE COMPLEX"/>
    <property type="match status" value="1"/>
</dbReference>
<evidence type="ECO:0000313" key="3">
    <source>
        <dbReference type="Proteomes" id="UP001479436"/>
    </source>
</evidence>
<sequence>MSTNIYRNGCHLLNHDDVIGTRRVSYILYMPNPDEPWEVEYGGALELYPVVEKGAPAVCPTVSIPPKWNQIAFFTVQPGHSFHSVQEVVVDNPRLSIQGWFHIPQEGELGYDAEKQAGEAPSSLQQLQVNLNSTSIIIYP</sequence>
<dbReference type="Proteomes" id="UP001479436">
    <property type="component" value="Unassembled WGS sequence"/>
</dbReference>
<protein>
    <submittedName>
        <fullName evidence="2">Component of NuA3 histone acetyltransferase complex</fullName>
    </submittedName>
</protein>
<dbReference type="PROSITE" id="PS51471">
    <property type="entry name" value="FE2OG_OXY"/>
    <property type="match status" value="1"/>
</dbReference>
<dbReference type="PANTHER" id="PTHR12117:SF0">
    <property type="entry name" value="PROLYL 3-HYDROXYLASE OGFOD1"/>
    <property type="match status" value="1"/>
</dbReference>
<name>A0ABR2WAV8_9FUNG</name>
<keyword evidence="3" id="KW-1185">Reference proteome</keyword>
<evidence type="ECO:0000313" key="2">
    <source>
        <dbReference type="EMBL" id="KAK9728977.1"/>
    </source>
</evidence>